<protein>
    <submittedName>
        <fullName evidence="1">Uncharacterized protein</fullName>
    </submittedName>
</protein>
<sequence>MKPSPIQQPRPSPALTFNQLQPVGITSKRREYKSPFQFYIAQVFQNWEHPPIRVTREDTAVVNEGQEAVARLLRRVDRNIRELIVYANDRMIPGPASELMATMFAWYEDESINELQRAFDDLGKDNQSVGCICVWLSSILTLIDKE</sequence>
<proteinExistence type="predicted"/>
<organism evidence="1 2">
    <name type="scientific">Austropuccinia psidii MF-1</name>
    <dbReference type="NCBI Taxonomy" id="1389203"/>
    <lineage>
        <taxon>Eukaryota</taxon>
        <taxon>Fungi</taxon>
        <taxon>Dikarya</taxon>
        <taxon>Basidiomycota</taxon>
        <taxon>Pucciniomycotina</taxon>
        <taxon>Pucciniomycetes</taxon>
        <taxon>Pucciniales</taxon>
        <taxon>Sphaerophragmiaceae</taxon>
        <taxon>Austropuccinia</taxon>
    </lineage>
</organism>
<accession>A0A9Q3IPI1</accession>
<dbReference type="AlphaFoldDB" id="A0A9Q3IPI1"/>
<comment type="caution">
    <text evidence="1">The sequence shown here is derived from an EMBL/GenBank/DDBJ whole genome shotgun (WGS) entry which is preliminary data.</text>
</comment>
<dbReference type="EMBL" id="AVOT02052735">
    <property type="protein sequence ID" value="MBW0547646.1"/>
    <property type="molecule type" value="Genomic_DNA"/>
</dbReference>
<evidence type="ECO:0000313" key="1">
    <source>
        <dbReference type="EMBL" id="MBW0547646.1"/>
    </source>
</evidence>
<reference evidence="1" key="1">
    <citation type="submission" date="2021-03" db="EMBL/GenBank/DDBJ databases">
        <title>Draft genome sequence of rust myrtle Austropuccinia psidii MF-1, a brazilian biotype.</title>
        <authorList>
            <person name="Quecine M.C."/>
            <person name="Pachon D.M.R."/>
            <person name="Bonatelli M.L."/>
            <person name="Correr F.H."/>
            <person name="Franceschini L.M."/>
            <person name="Leite T.F."/>
            <person name="Margarido G.R.A."/>
            <person name="Almeida C.A."/>
            <person name="Ferrarezi J.A."/>
            <person name="Labate C.A."/>
        </authorList>
    </citation>
    <scope>NUCLEOTIDE SEQUENCE</scope>
    <source>
        <strain evidence="1">MF-1</strain>
    </source>
</reference>
<keyword evidence="2" id="KW-1185">Reference proteome</keyword>
<dbReference type="Proteomes" id="UP000765509">
    <property type="component" value="Unassembled WGS sequence"/>
</dbReference>
<name>A0A9Q3IPI1_9BASI</name>
<evidence type="ECO:0000313" key="2">
    <source>
        <dbReference type="Proteomes" id="UP000765509"/>
    </source>
</evidence>
<gene>
    <name evidence="1" type="ORF">O181_087361</name>
</gene>